<dbReference type="EMBL" id="CP041884">
    <property type="protein sequence ID" value="QDR66043.1"/>
    <property type="molecule type" value="Genomic_DNA"/>
</dbReference>
<protein>
    <submittedName>
        <fullName evidence="4">AbrB/MazE/SpoVT family DNA-binding domain-containing protein</fullName>
    </submittedName>
</protein>
<geneLocation type="plasmid" evidence="4">
    <name>pSSLNP162</name>
</geneLocation>
<evidence type="ECO:0000256" key="1">
    <source>
        <dbReference type="PROSITE-ProRule" id="PRU01076"/>
    </source>
</evidence>
<keyword evidence="4" id="KW-0614">Plasmid</keyword>
<feature type="region of interest" description="Disordered" evidence="2">
    <location>
        <begin position="1"/>
        <end position="20"/>
    </location>
</feature>
<dbReference type="RefSeq" id="WP_152292115.1">
    <property type="nucleotide sequence ID" value="NZ_CP041884.1"/>
</dbReference>
<name>A0A517CM17_MAMSC</name>
<dbReference type="NCBIfam" id="TIGR01439">
    <property type="entry name" value="lp_hng_hel_AbrB"/>
    <property type="match status" value="1"/>
</dbReference>
<dbReference type="GO" id="GO:0003677">
    <property type="term" value="F:DNA binding"/>
    <property type="evidence" value="ECO:0007669"/>
    <property type="project" value="UniProtKB-UniRule"/>
</dbReference>
<evidence type="ECO:0000256" key="2">
    <source>
        <dbReference type="SAM" id="MobiDB-lite"/>
    </source>
</evidence>
<dbReference type="SUPFAM" id="SSF89447">
    <property type="entry name" value="AbrB/MazE/MraZ-like"/>
    <property type="match status" value="1"/>
</dbReference>
<evidence type="ECO:0000313" key="4">
    <source>
        <dbReference type="EMBL" id="QDR66043.1"/>
    </source>
</evidence>
<dbReference type="PANTHER" id="PTHR34860:SF6">
    <property type="entry name" value="REPRESSOR-LIKE PROTEIN SSO7C3"/>
    <property type="match status" value="1"/>
</dbReference>
<dbReference type="InterPro" id="IPR037914">
    <property type="entry name" value="SpoVT-AbrB_sf"/>
</dbReference>
<dbReference type="PANTHER" id="PTHR34860">
    <property type="entry name" value="REPRESSOR-LIKE PROTEIN SSO7C3"/>
    <property type="match status" value="1"/>
</dbReference>
<gene>
    <name evidence="4" type="ORF">FPV13_14160</name>
</gene>
<sequence length="105" mass="12104">MGATFKQKKTIKPEKSTVKKRGQITIPKNLREELDLHEDDQLEVSVENGKLVMQPVITIAKDQSWFWSPEWQKGEREAEENISNNEVKTFNNAEDAISFLRSDKG</sequence>
<keyword evidence="1 4" id="KW-0238">DNA-binding</keyword>
<dbReference type="AlphaFoldDB" id="A0A517CM17"/>
<dbReference type="InterPro" id="IPR052975">
    <property type="entry name" value="Repressor-like_regulatory"/>
</dbReference>
<dbReference type="InterPro" id="IPR007159">
    <property type="entry name" value="SpoVT-AbrB_dom"/>
</dbReference>
<reference evidence="4" key="1">
    <citation type="submission" date="2019-07" db="EMBL/GenBank/DDBJ databases">
        <title>Draft Genome Sequence of Megaplasmid-Bearing Staphylococcus scuiri strain B9-58B Isolated from Retail Pork.</title>
        <authorList>
            <person name="Neyaz L."/>
            <person name="Karki A.B."/>
            <person name="Fakhr M.K."/>
        </authorList>
    </citation>
    <scope>NUCLEOTIDE SEQUENCE</scope>
    <source>
        <strain evidence="4">B9-58B</strain>
        <plasmid evidence="4">pSSLNP162</plasmid>
    </source>
</reference>
<evidence type="ECO:0000259" key="3">
    <source>
        <dbReference type="PROSITE" id="PS51740"/>
    </source>
</evidence>
<proteinExistence type="predicted"/>
<feature type="compositionally biased region" description="Basic residues" evidence="2">
    <location>
        <begin position="1"/>
        <end position="10"/>
    </location>
</feature>
<feature type="domain" description="SpoVT-AbrB" evidence="3">
    <location>
        <begin position="13"/>
        <end position="58"/>
    </location>
</feature>
<dbReference type="Pfam" id="PF04014">
    <property type="entry name" value="MazE_antitoxin"/>
    <property type="match status" value="1"/>
</dbReference>
<organism evidence="4">
    <name type="scientific">Mammaliicoccus sciuri</name>
    <name type="common">Staphylococcus sciuri</name>
    <dbReference type="NCBI Taxonomy" id="1296"/>
    <lineage>
        <taxon>Bacteria</taxon>
        <taxon>Bacillati</taxon>
        <taxon>Bacillota</taxon>
        <taxon>Bacilli</taxon>
        <taxon>Bacillales</taxon>
        <taxon>Staphylococcaceae</taxon>
        <taxon>Mammaliicoccus</taxon>
    </lineage>
</organism>
<accession>A0A517CM17</accession>
<dbReference type="PROSITE" id="PS51740">
    <property type="entry name" value="SPOVT_ABRB"/>
    <property type="match status" value="1"/>
</dbReference>
<dbReference type="Gene3D" id="2.10.260.10">
    <property type="match status" value="1"/>
</dbReference>
<dbReference type="SMART" id="SM00966">
    <property type="entry name" value="SpoVT_AbrB"/>
    <property type="match status" value="1"/>
</dbReference>